<proteinExistence type="predicted"/>
<dbReference type="KEGG" id="buz:AYM40_06590"/>
<dbReference type="AlphaFoldDB" id="A0A160FIS1"/>
<name>A0A160FIS1_9BURK</name>
<gene>
    <name evidence="1" type="ORF">AYM40_06590</name>
</gene>
<protein>
    <submittedName>
        <fullName evidence="1">Uncharacterized protein</fullName>
    </submittedName>
</protein>
<dbReference type="EMBL" id="CP014578">
    <property type="protein sequence ID" value="ANB72075.1"/>
    <property type="molecule type" value="Genomic_DNA"/>
</dbReference>
<organism evidence="1 2">
    <name type="scientific">Paraburkholderia phytofirmans OLGA172</name>
    <dbReference type="NCBI Taxonomy" id="1417228"/>
    <lineage>
        <taxon>Bacteria</taxon>
        <taxon>Pseudomonadati</taxon>
        <taxon>Pseudomonadota</taxon>
        <taxon>Betaproteobacteria</taxon>
        <taxon>Burkholderiales</taxon>
        <taxon>Burkholderiaceae</taxon>
        <taxon>Paraburkholderia</taxon>
    </lineage>
</organism>
<sequence>MLLLMMFGSPCSKLMKHVEAFPEFRKSLLLFQRVGQRRILLLNHPDDHFRFYGKRSMAKAGITFTQQLDCVTKGLVNQRIG</sequence>
<evidence type="ECO:0000313" key="1">
    <source>
        <dbReference type="EMBL" id="ANB72075.1"/>
    </source>
</evidence>
<accession>A0A160FIS1</accession>
<evidence type="ECO:0000313" key="2">
    <source>
        <dbReference type="Proteomes" id="UP000076852"/>
    </source>
</evidence>
<reference evidence="1 2" key="1">
    <citation type="journal article" date="2016" name="Gene">
        <title>PacBio SMRT assembly of a complex multi-replicon genome reveals chlorocatechol degradative operon in a region of genome plasticity.</title>
        <authorList>
            <person name="Ricker N."/>
            <person name="Shen S.Y."/>
            <person name="Goordial J."/>
            <person name="Jin S."/>
            <person name="Fulthorpe R.R."/>
        </authorList>
    </citation>
    <scope>NUCLEOTIDE SEQUENCE [LARGE SCALE GENOMIC DNA]</scope>
    <source>
        <strain evidence="1 2">OLGA172</strain>
    </source>
</reference>
<keyword evidence="2" id="KW-1185">Reference proteome</keyword>
<dbReference type="Proteomes" id="UP000076852">
    <property type="component" value="Chromosome 1"/>
</dbReference>